<dbReference type="Gene3D" id="3.30.565.10">
    <property type="entry name" value="Histidine kinase-like ATPase, C-terminal domain"/>
    <property type="match status" value="1"/>
</dbReference>
<evidence type="ECO:0000256" key="7">
    <source>
        <dbReference type="ARBA" id="ARBA00022692"/>
    </source>
</evidence>
<dbReference type="RefSeq" id="WP_305162837.1">
    <property type="nucleotide sequence ID" value="NZ_JAUUTP010000054.1"/>
</dbReference>
<keyword evidence="10" id="KW-0067">ATP-binding</keyword>
<evidence type="ECO:0000256" key="5">
    <source>
        <dbReference type="ARBA" id="ARBA00022553"/>
    </source>
</evidence>
<evidence type="ECO:0000313" key="18">
    <source>
        <dbReference type="Proteomes" id="UP001178277"/>
    </source>
</evidence>
<dbReference type="Pfam" id="PF00512">
    <property type="entry name" value="HisKA"/>
    <property type="match status" value="1"/>
</dbReference>
<evidence type="ECO:0000256" key="2">
    <source>
        <dbReference type="ARBA" id="ARBA00004651"/>
    </source>
</evidence>
<evidence type="ECO:0000256" key="10">
    <source>
        <dbReference type="ARBA" id="ARBA00022840"/>
    </source>
</evidence>
<keyword evidence="13 14" id="KW-0472">Membrane</keyword>
<dbReference type="PROSITE" id="PS50885">
    <property type="entry name" value="HAMP"/>
    <property type="match status" value="1"/>
</dbReference>
<dbReference type="InterPro" id="IPR003594">
    <property type="entry name" value="HATPase_dom"/>
</dbReference>
<dbReference type="Gene3D" id="6.10.340.10">
    <property type="match status" value="1"/>
</dbReference>
<comment type="subcellular location">
    <subcellularLocation>
        <location evidence="2">Cell membrane</location>
        <topology evidence="2">Multi-pass membrane protein</topology>
    </subcellularLocation>
</comment>
<accession>A0AA90NX29</accession>
<dbReference type="InterPro" id="IPR003661">
    <property type="entry name" value="HisK_dim/P_dom"/>
</dbReference>
<dbReference type="Gene3D" id="1.10.287.130">
    <property type="match status" value="1"/>
</dbReference>
<dbReference type="InterPro" id="IPR036890">
    <property type="entry name" value="HATPase_C_sf"/>
</dbReference>
<feature type="transmembrane region" description="Helical" evidence="14">
    <location>
        <begin position="17"/>
        <end position="39"/>
    </location>
</feature>
<dbReference type="SMART" id="SM00304">
    <property type="entry name" value="HAMP"/>
    <property type="match status" value="1"/>
</dbReference>
<name>A0AA90NX29_9BACI</name>
<dbReference type="Pfam" id="PF00672">
    <property type="entry name" value="HAMP"/>
    <property type="match status" value="1"/>
</dbReference>
<keyword evidence="5" id="KW-0597">Phosphoprotein</keyword>
<dbReference type="GO" id="GO:0005524">
    <property type="term" value="F:ATP binding"/>
    <property type="evidence" value="ECO:0007669"/>
    <property type="project" value="UniProtKB-KW"/>
</dbReference>
<dbReference type="GO" id="GO:0005886">
    <property type="term" value="C:plasma membrane"/>
    <property type="evidence" value="ECO:0007669"/>
    <property type="project" value="UniProtKB-SubCell"/>
</dbReference>
<dbReference type="InterPro" id="IPR003660">
    <property type="entry name" value="HAMP_dom"/>
</dbReference>
<evidence type="ECO:0000256" key="14">
    <source>
        <dbReference type="SAM" id="Phobius"/>
    </source>
</evidence>
<keyword evidence="6" id="KW-0808">Transferase</keyword>
<evidence type="ECO:0000256" key="11">
    <source>
        <dbReference type="ARBA" id="ARBA00022989"/>
    </source>
</evidence>
<evidence type="ECO:0000313" key="17">
    <source>
        <dbReference type="EMBL" id="MDP1421855.1"/>
    </source>
</evidence>
<keyword evidence="8" id="KW-0547">Nucleotide-binding</keyword>
<dbReference type="SMART" id="SM00387">
    <property type="entry name" value="HATPase_c"/>
    <property type="match status" value="1"/>
</dbReference>
<proteinExistence type="predicted"/>
<keyword evidence="11 14" id="KW-1133">Transmembrane helix</keyword>
<evidence type="ECO:0000256" key="6">
    <source>
        <dbReference type="ARBA" id="ARBA00022679"/>
    </source>
</evidence>
<dbReference type="PROSITE" id="PS50109">
    <property type="entry name" value="HIS_KIN"/>
    <property type="match status" value="1"/>
</dbReference>
<dbReference type="EC" id="2.7.13.3" evidence="3"/>
<feature type="domain" description="HAMP" evidence="16">
    <location>
        <begin position="183"/>
        <end position="235"/>
    </location>
</feature>
<evidence type="ECO:0000256" key="9">
    <source>
        <dbReference type="ARBA" id="ARBA00022777"/>
    </source>
</evidence>
<dbReference type="AlphaFoldDB" id="A0AA90NX29"/>
<reference evidence="17" key="1">
    <citation type="submission" date="2023-07" db="EMBL/GenBank/DDBJ databases">
        <title>Murine gut Bacillus species.</title>
        <authorList>
            <person name="Gutman E."/>
            <person name="Hashuel R."/>
            <person name="Litvak Y."/>
        </authorList>
    </citation>
    <scope>NUCLEOTIDE SEQUENCE</scope>
    <source>
        <strain evidence="17">RU283</strain>
    </source>
</reference>
<feature type="domain" description="Histidine kinase" evidence="15">
    <location>
        <begin position="250"/>
        <end position="465"/>
    </location>
</feature>
<evidence type="ECO:0000256" key="12">
    <source>
        <dbReference type="ARBA" id="ARBA00023012"/>
    </source>
</evidence>
<dbReference type="EMBL" id="JAUUTP010000054">
    <property type="protein sequence ID" value="MDP1421855.1"/>
    <property type="molecule type" value="Genomic_DNA"/>
</dbReference>
<evidence type="ECO:0000256" key="3">
    <source>
        <dbReference type="ARBA" id="ARBA00012438"/>
    </source>
</evidence>
<keyword evidence="7 14" id="KW-0812">Transmembrane</keyword>
<dbReference type="InterPro" id="IPR036097">
    <property type="entry name" value="HisK_dim/P_sf"/>
</dbReference>
<evidence type="ECO:0000256" key="4">
    <source>
        <dbReference type="ARBA" id="ARBA00022475"/>
    </source>
</evidence>
<dbReference type="PANTHER" id="PTHR45528:SF8">
    <property type="entry name" value="HISTIDINE KINASE"/>
    <property type="match status" value="1"/>
</dbReference>
<evidence type="ECO:0000256" key="8">
    <source>
        <dbReference type="ARBA" id="ARBA00022741"/>
    </source>
</evidence>
<comment type="caution">
    <text evidence="17">The sequence shown here is derived from an EMBL/GenBank/DDBJ whole genome shotgun (WGS) entry which is preliminary data.</text>
</comment>
<dbReference type="Pfam" id="PF02518">
    <property type="entry name" value="HATPase_c"/>
    <property type="match status" value="1"/>
</dbReference>
<dbReference type="InterPro" id="IPR005467">
    <property type="entry name" value="His_kinase_dom"/>
</dbReference>
<dbReference type="PANTHER" id="PTHR45528">
    <property type="entry name" value="SENSOR HISTIDINE KINASE CPXA"/>
    <property type="match status" value="1"/>
</dbReference>
<gene>
    <name evidence="17" type="ORF">Q8G35_26735</name>
</gene>
<protein>
    <recommendedName>
        <fullName evidence="3">histidine kinase</fullName>
        <ecNumber evidence="3">2.7.13.3</ecNumber>
    </recommendedName>
</protein>
<sequence length="467" mass="54414">MEQSIIKDIRRLYTKSILWTIIMTVITVIISLLVIFGTIERPANYNEKLIQKQSEIMKNHPSKYMKPSEFNKMKRYFEKNDVILNKYSPSGKLIDGSEFSGLFQGKNVIDMFNQIHFYKGYYHLVQPVVINHQIKEIWVYSYQIKSRNTVSRYIIFVFTALSFVSPIVYFILFSRYFINKLYRSIKEPLEELLNASNMIRTKDLEFSLSYNNNNEIGQLTQSFGQMQRELKKSLYENWRKDSEWAVMMSSLSHDLKTPATLIALSTEILNEVDELTPNQQSQVDIINRNITKVNNILKSMGHASNVKDPTLIDNVMSINELIQGLESDIIPLIEKKNIQYKHDLRVNQDLRIPYLKVNRILENLFANAIQYTPENGEIRFFIEEKNNHIHFAVEDSGSGIKRENRDLVFSKHVREDKSRSNSLGNAGLGLFIVKNLVEELNGNIEIVDPLVLSGTRIEFDIPQFRFS</sequence>
<keyword evidence="4" id="KW-1003">Cell membrane</keyword>
<dbReference type="InterPro" id="IPR004358">
    <property type="entry name" value="Sig_transdc_His_kin-like_C"/>
</dbReference>
<dbReference type="PRINTS" id="PR00344">
    <property type="entry name" value="BCTRLSENSOR"/>
</dbReference>
<dbReference type="CDD" id="cd00082">
    <property type="entry name" value="HisKA"/>
    <property type="match status" value="1"/>
</dbReference>
<organism evidence="17 18">
    <name type="scientific">Peribacillus simplex</name>
    <dbReference type="NCBI Taxonomy" id="1478"/>
    <lineage>
        <taxon>Bacteria</taxon>
        <taxon>Bacillati</taxon>
        <taxon>Bacillota</taxon>
        <taxon>Bacilli</taxon>
        <taxon>Bacillales</taxon>
        <taxon>Bacillaceae</taxon>
        <taxon>Peribacillus</taxon>
    </lineage>
</organism>
<comment type="catalytic activity">
    <reaction evidence="1">
        <text>ATP + protein L-histidine = ADP + protein N-phospho-L-histidine.</text>
        <dbReference type="EC" id="2.7.13.3"/>
    </reaction>
</comment>
<keyword evidence="9 17" id="KW-0418">Kinase</keyword>
<evidence type="ECO:0000259" key="16">
    <source>
        <dbReference type="PROSITE" id="PS50885"/>
    </source>
</evidence>
<dbReference type="GO" id="GO:0000155">
    <property type="term" value="F:phosphorelay sensor kinase activity"/>
    <property type="evidence" value="ECO:0007669"/>
    <property type="project" value="InterPro"/>
</dbReference>
<evidence type="ECO:0000259" key="15">
    <source>
        <dbReference type="PROSITE" id="PS50109"/>
    </source>
</evidence>
<dbReference type="CDD" id="cd06225">
    <property type="entry name" value="HAMP"/>
    <property type="match status" value="1"/>
</dbReference>
<feature type="transmembrane region" description="Helical" evidence="14">
    <location>
        <begin position="153"/>
        <end position="178"/>
    </location>
</feature>
<dbReference type="SUPFAM" id="SSF55874">
    <property type="entry name" value="ATPase domain of HSP90 chaperone/DNA topoisomerase II/histidine kinase"/>
    <property type="match status" value="1"/>
</dbReference>
<keyword evidence="12" id="KW-0902">Two-component regulatory system</keyword>
<dbReference type="SUPFAM" id="SSF158472">
    <property type="entry name" value="HAMP domain-like"/>
    <property type="match status" value="1"/>
</dbReference>
<dbReference type="Proteomes" id="UP001178277">
    <property type="component" value="Unassembled WGS sequence"/>
</dbReference>
<dbReference type="SUPFAM" id="SSF47384">
    <property type="entry name" value="Homodimeric domain of signal transducing histidine kinase"/>
    <property type="match status" value="1"/>
</dbReference>
<dbReference type="InterPro" id="IPR050398">
    <property type="entry name" value="HssS/ArlS-like"/>
</dbReference>
<evidence type="ECO:0000256" key="13">
    <source>
        <dbReference type="ARBA" id="ARBA00023136"/>
    </source>
</evidence>
<evidence type="ECO:0000256" key="1">
    <source>
        <dbReference type="ARBA" id="ARBA00000085"/>
    </source>
</evidence>
<dbReference type="SMART" id="SM00388">
    <property type="entry name" value="HisKA"/>
    <property type="match status" value="1"/>
</dbReference>